<keyword evidence="5 6" id="KW-0472">Membrane</keyword>
<keyword evidence="8" id="KW-1185">Reference proteome</keyword>
<evidence type="ECO:0000256" key="6">
    <source>
        <dbReference type="SAM" id="Phobius"/>
    </source>
</evidence>
<comment type="subcellular location">
    <subcellularLocation>
        <location evidence="1">Cell membrane</location>
        <topology evidence="1">Multi-pass membrane protein</topology>
    </subcellularLocation>
</comment>
<feature type="transmembrane region" description="Helical" evidence="6">
    <location>
        <begin position="107"/>
        <end position="126"/>
    </location>
</feature>
<feature type="transmembrane region" description="Helical" evidence="6">
    <location>
        <begin position="72"/>
        <end position="95"/>
    </location>
</feature>
<dbReference type="Proteomes" id="UP000427906">
    <property type="component" value="Chromosome"/>
</dbReference>
<dbReference type="InterPro" id="IPR051461">
    <property type="entry name" value="UPF0750_membrane"/>
</dbReference>
<dbReference type="RefSeq" id="WP_155314544.1">
    <property type="nucleotide sequence ID" value="NZ_AP021874.1"/>
</dbReference>
<evidence type="ECO:0000256" key="5">
    <source>
        <dbReference type="ARBA" id="ARBA00023136"/>
    </source>
</evidence>
<evidence type="ECO:0000313" key="7">
    <source>
        <dbReference type="EMBL" id="BBO66121.1"/>
    </source>
</evidence>
<reference evidence="7 8" key="1">
    <citation type="submission" date="2019-11" db="EMBL/GenBank/DDBJ databases">
        <title>Comparative genomics of hydrocarbon-degrading Desulfosarcina strains.</title>
        <authorList>
            <person name="Watanabe M."/>
            <person name="Kojima H."/>
            <person name="Fukui M."/>
        </authorList>
    </citation>
    <scope>NUCLEOTIDE SEQUENCE [LARGE SCALE GENOMIC DNA]</scope>
    <source>
        <strain evidence="7 8">PL12</strain>
    </source>
</reference>
<protein>
    <recommendedName>
        <fullName evidence="9">YitT family protein</fullName>
    </recommendedName>
</protein>
<dbReference type="Pfam" id="PF02588">
    <property type="entry name" value="YitT_membrane"/>
    <property type="match status" value="1"/>
</dbReference>
<dbReference type="PANTHER" id="PTHR33545">
    <property type="entry name" value="UPF0750 MEMBRANE PROTEIN YITT-RELATED"/>
    <property type="match status" value="1"/>
</dbReference>
<dbReference type="EMBL" id="AP021874">
    <property type="protein sequence ID" value="BBO66121.1"/>
    <property type="molecule type" value="Genomic_DNA"/>
</dbReference>
<keyword evidence="2" id="KW-1003">Cell membrane</keyword>
<dbReference type="Gene3D" id="3.30.70.120">
    <property type="match status" value="1"/>
</dbReference>
<dbReference type="InterPro" id="IPR015867">
    <property type="entry name" value="N-reg_PII/ATP_PRibTrfase_C"/>
</dbReference>
<dbReference type="PANTHER" id="PTHR33545:SF5">
    <property type="entry name" value="UPF0750 MEMBRANE PROTEIN YITT"/>
    <property type="match status" value="1"/>
</dbReference>
<dbReference type="AlphaFoldDB" id="A0A5K7YHE5"/>
<dbReference type="KEGG" id="dalk:DSCA_00510"/>
<evidence type="ECO:0000256" key="2">
    <source>
        <dbReference type="ARBA" id="ARBA00022475"/>
    </source>
</evidence>
<dbReference type="GO" id="GO:0005886">
    <property type="term" value="C:plasma membrane"/>
    <property type="evidence" value="ECO:0007669"/>
    <property type="project" value="UniProtKB-SubCell"/>
</dbReference>
<feature type="transmembrane region" description="Helical" evidence="6">
    <location>
        <begin position="46"/>
        <end position="65"/>
    </location>
</feature>
<accession>A0A5K7YHE5</accession>
<proteinExistence type="predicted"/>
<evidence type="ECO:0000313" key="8">
    <source>
        <dbReference type="Proteomes" id="UP000427906"/>
    </source>
</evidence>
<gene>
    <name evidence="7" type="ORF">DSCA_00510</name>
</gene>
<evidence type="ECO:0000256" key="4">
    <source>
        <dbReference type="ARBA" id="ARBA00022989"/>
    </source>
</evidence>
<keyword evidence="3 6" id="KW-0812">Transmembrane</keyword>
<sequence>MLWRQGQIAMGTLVAALGFTIFQVPFKLAAGGITGLGIILNEFAPFPVGMICLFLNIPLMVLGFFQLGRWRFVVSTVLSVICFSFSTDLFNLYLPTVTKKWPITDDLLLASIYAGVLFGVGMGFVYRAGGTIGGTSIPVRIFYERLGFPMSQSYLFSDGAIILMTGMVFRWEVALLSILTLVLSGIVSDLVLEGVSQVRTVTIVTQKPEDVRLAIIYQLRRGVSLWSIEGGYSKSERTIVG</sequence>
<evidence type="ECO:0008006" key="9">
    <source>
        <dbReference type="Google" id="ProtNLM"/>
    </source>
</evidence>
<name>A0A5K7YHE5_9BACT</name>
<dbReference type="OrthoDB" id="9779786at2"/>
<evidence type="ECO:0000256" key="1">
    <source>
        <dbReference type="ARBA" id="ARBA00004651"/>
    </source>
</evidence>
<dbReference type="InterPro" id="IPR003740">
    <property type="entry name" value="YitT"/>
</dbReference>
<keyword evidence="4 6" id="KW-1133">Transmembrane helix</keyword>
<feature type="transmembrane region" description="Helical" evidence="6">
    <location>
        <begin position="173"/>
        <end position="192"/>
    </location>
</feature>
<organism evidence="7 8">
    <name type="scientific">Desulfosarcina alkanivorans</name>
    <dbReference type="NCBI Taxonomy" id="571177"/>
    <lineage>
        <taxon>Bacteria</taxon>
        <taxon>Pseudomonadati</taxon>
        <taxon>Thermodesulfobacteriota</taxon>
        <taxon>Desulfobacteria</taxon>
        <taxon>Desulfobacterales</taxon>
        <taxon>Desulfosarcinaceae</taxon>
        <taxon>Desulfosarcina</taxon>
    </lineage>
</organism>
<feature type="transmembrane region" description="Helical" evidence="6">
    <location>
        <begin position="146"/>
        <end position="167"/>
    </location>
</feature>
<evidence type="ECO:0000256" key="3">
    <source>
        <dbReference type="ARBA" id="ARBA00022692"/>
    </source>
</evidence>